<evidence type="ECO:0000313" key="1">
    <source>
        <dbReference type="EMBL" id="KAI4863623.1"/>
    </source>
</evidence>
<reference evidence="1 2" key="1">
    <citation type="journal article" date="2022" name="New Phytol.">
        <title>Ecological generalism drives hyperdiversity of secondary metabolite gene clusters in xylarialean endophytes.</title>
        <authorList>
            <person name="Franco M.E.E."/>
            <person name="Wisecaver J.H."/>
            <person name="Arnold A.E."/>
            <person name="Ju Y.M."/>
            <person name="Slot J.C."/>
            <person name="Ahrendt S."/>
            <person name="Moore L.P."/>
            <person name="Eastman K.E."/>
            <person name="Scott K."/>
            <person name="Konkel Z."/>
            <person name="Mondo S.J."/>
            <person name="Kuo A."/>
            <person name="Hayes R.D."/>
            <person name="Haridas S."/>
            <person name="Andreopoulos B."/>
            <person name="Riley R."/>
            <person name="LaButti K."/>
            <person name="Pangilinan J."/>
            <person name="Lipzen A."/>
            <person name="Amirebrahimi M."/>
            <person name="Yan J."/>
            <person name="Adam C."/>
            <person name="Keymanesh K."/>
            <person name="Ng V."/>
            <person name="Louie K."/>
            <person name="Northen T."/>
            <person name="Drula E."/>
            <person name="Henrissat B."/>
            <person name="Hsieh H.M."/>
            <person name="Youens-Clark K."/>
            <person name="Lutzoni F."/>
            <person name="Miadlikowska J."/>
            <person name="Eastwood D.C."/>
            <person name="Hamelin R.C."/>
            <person name="Grigoriev I.V."/>
            <person name="U'Ren J.M."/>
        </authorList>
    </citation>
    <scope>NUCLEOTIDE SEQUENCE [LARGE SCALE GENOMIC DNA]</scope>
    <source>
        <strain evidence="1 2">CBS 119005</strain>
    </source>
</reference>
<organism evidence="1 2">
    <name type="scientific">Hypoxylon rubiginosum</name>
    <dbReference type="NCBI Taxonomy" id="110542"/>
    <lineage>
        <taxon>Eukaryota</taxon>
        <taxon>Fungi</taxon>
        <taxon>Dikarya</taxon>
        <taxon>Ascomycota</taxon>
        <taxon>Pezizomycotina</taxon>
        <taxon>Sordariomycetes</taxon>
        <taxon>Xylariomycetidae</taxon>
        <taxon>Xylariales</taxon>
        <taxon>Hypoxylaceae</taxon>
        <taxon>Hypoxylon</taxon>
    </lineage>
</organism>
<sequence length="548" mass="62210">MSLHLSKLIFVLVWLALVLLVRLAIKRRSYPYPLPPSPKSLPLIGNLLQMPESHRWLHFYRWSRDTYGPIMYLNLGGLSMIVLSTHEAAMDLLVKRGAHYSDRPRFVVAGDMVTKGMHQLLRQYDSAYRLHQRLEAPLLSVQASEHYQPVQELESRQLLLDLMKSCDEEGERGVEFYHFFDRTAASIIYFLLYGYRFKTGHEPELQDAHSVQEAAVETIQLGKYIVDVFPSLNVLPRVFAPWKAKAEALYILERDLHLGNFNRGLASPGWNLTKQLKEASSLNATKATASDEELAFDLGIIGDAALDTSSAALQWFIVAWVTHGSGFVAEAQLLLDQVVGRDRLPEFEDRPYMPFIDAICNEVLRWRPVVVGGMPHLAGQDEMYNNYRIPAGSMVVGNHFAITRDESVFGADVDSFVPERWLINDPKEKPSLKKLPQTGFGFGRRMCTGRHIALNSMFISAARLLWAFDVQLAAAEDRSEVKNMGEQWGSADMKAGDTGCIDGFNLRPKHFKVVFRPRGPWARMLIMERGNTHEHLLEHGDIQHENPE</sequence>
<proteinExistence type="predicted"/>
<protein>
    <submittedName>
        <fullName evidence="1">Cytochrome P450</fullName>
    </submittedName>
</protein>
<comment type="caution">
    <text evidence="1">The sequence shown here is derived from an EMBL/GenBank/DDBJ whole genome shotgun (WGS) entry which is preliminary data.</text>
</comment>
<name>A0ACB9YXF9_9PEZI</name>
<accession>A0ACB9YXF9</accession>
<evidence type="ECO:0000313" key="2">
    <source>
        <dbReference type="Proteomes" id="UP001497700"/>
    </source>
</evidence>
<dbReference type="Proteomes" id="UP001497700">
    <property type="component" value="Unassembled WGS sequence"/>
</dbReference>
<gene>
    <name evidence="1" type="ORF">F4820DRAFT_459367</name>
</gene>
<dbReference type="EMBL" id="MU393500">
    <property type="protein sequence ID" value="KAI4863623.1"/>
    <property type="molecule type" value="Genomic_DNA"/>
</dbReference>
<keyword evidence="2" id="KW-1185">Reference proteome</keyword>